<dbReference type="OrthoDB" id="9810122at2"/>
<dbReference type="Proteomes" id="UP000185696">
    <property type="component" value="Unassembled WGS sequence"/>
</dbReference>
<reference evidence="1 2" key="1">
    <citation type="submission" date="2016-12" db="EMBL/GenBank/DDBJ databases">
        <title>The draft genome sequence of Actinophytocola xinjiangensis.</title>
        <authorList>
            <person name="Wang W."/>
            <person name="Yuan L."/>
        </authorList>
    </citation>
    <scope>NUCLEOTIDE SEQUENCE [LARGE SCALE GENOMIC DNA]</scope>
    <source>
        <strain evidence="1 2">CGMCC 4.4663</strain>
    </source>
</reference>
<name>A0A7Z0WNC3_9PSEU</name>
<evidence type="ECO:0000313" key="1">
    <source>
        <dbReference type="EMBL" id="OLF10231.1"/>
    </source>
</evidence>
<dbReference type="RefSeq" id="WP_075133952.1">
    <property type="nucleotide sequence ID" value="NZ_MSIF01000007.1"/>
</dbReference>
<keyword evidence="2" id="KW-1185">Reference proteome</keyword>
<evidence type="ECO:0000313" key="2">
    <source>
        <dbReference type="Proteomes" id="UP000185696"/>
    </source>
</evidence>
<dbReference type="AlphaFoldDB" id="A0A7Z0WNC3"/>
<dbReference type="EMBL" id="MSIF01000007">
    <property type="protein sequence ID" value="OLF10231.1"/>
    <property type="molecule type" value="Genomic_DNA"/>
</dbReference>
<evidence type="ECO:0008006" key="3">
    <source>
        <dbReference type="Google" id="ProtNLM"/>
    </source>
</evidence>
<proteinExistence type="predicted"/>
<comment type="caution">
    <text evidence="1">The sequence shown here is derived from an EMBL/GenBank/DDBJ whole genome shotgun (WGS) entry which is preliminary data.</text>
</comment>
<gene>
    <name evidence="1" type="ORF">BLA60_17500</name>
</gene>
<accession>A0A7Z0WNC3</accession>
<sequence length="279" mass="30660">MFSESDLRRAGGVYAALPEYARRLRLVGERPGQAPADLALTAYEYQLFSQNGEDGVLAEILRRVGVGGRWFVEFGVESGREGNCVALADIGGWHGLFMEADGAANHLLHQKYRWHDRVTTLHATVTPERVGELFALGGVPPEPDVVSIDIDGGDYWVWRALTGYRPRVVVIEYNAALPPHERLVQPPEAGPWSGTEYFGASLGALSALGEEKGYRLVHCELAGANAFFVRTDLAGPFPPPHQVQRRGPNYFLTSYGHPADDTGREYVTPEQEGPPHVVQ</sequence>
<protein>
    <recommendedName>
        <fullName evidence="3">Methyltransferase FkbM domain-containing protein</fullName>
    </recommendedName>
</protein>
<organism evidence="1 2">
    <name type="scientific">Actinophytocola xinjiangensis</name>
    <dbReference type="NCBI Taxonomy" id="485602"/>
    <lineage>
        <taxon>Bacteria</taxon>
        <taxon>Bacillati</taxon>
        <taxon>Actinomycetota</taxon>
        <taxon>Actinomycetes</taxon>
        <taxon>Pseudonocardiales</taxon>
        <taxon>Pseudonocardiaceae</taxon>
    </lineage>
</organism>